<dbReference type="STRING" id="702114.A1355_10220"/>
<dbReference type="InterPro" id="IPR036265">
    <property type="entry name" value="HIT-like_sf"/>
</dbReference>
<proteinExistence type="predicted"/>
<reference evidence="4" key="1">
    <citation type="submission" date="2016-03" db="EMBL/GenBank/DDBJ databases">
        <authorList>
            <person name="Heylen K."/>
            <person name="De Vos P."/>
            <person name="Vekeman B."/>
        </authorList>
    </citation>
    <scope>NUCLEOTIDE SEQUENCE [LARGE SCALE GENOMIC DNA]</scope>
    <source>
        <strain evidence="4">R-45383</strain>
    </source>
</reference>
<organism evidence="3 4">
    <name type="scientific">Methylomonas koyamae</name>
    <dbReference type="NCBI Taxonomy" id="702114"/>
    <lineage>
        <taxon>Bacteria</taxon>
        <taxon>Pseudomonadati</taxon>
        <taxon>Pseudomonadota</taxon>
        <taxon>Gammaproteobacteria</taxon>
        <taxon>Methylococcales</taxon>
        <taxon>Methylococcaceae</taxon>
        <taxon>Methylomonas</taxon>
    </lineage>
</organism>
<gene>
    <name evidence="3" type="ORF">A1355_10220</name>
</gene>
<comment type="caution">
    <text evidence="1">Lacks conserved residue(s) required for the propagation of feature annotation.</text>
</comment>
<dbReference type="AlphaFoldDB" id="A0A177ND40"/>
<evidence type="ECO:0000259" key="2">
    <source>
        <dbReference type="PROSITE" id="PS51084"/>
    </source>
</evidence>
<dbReference type="InterPro" id="IPR011146">
    <property type="entry name" value="HIT-like"/>
</dbReference>
<evidence type="ECO:0000313" key="4">
    <source>
        <dbReference type="Proteomes" id="UP000077628"/>
    </source>
</evidence>
<dbReference type="PROSITE" id="PS51084">
    <property type="entry name" value="HIT_2"/>
    <property type="match status" value="1"/>
</dbReference>
<dbReference type="RefSeq" id="WP_064030478.1">
    <property type="nucleotide sequence ID" value="NZ_LUUK01000189.1"/>
</dbReference>
<name>A0A177ND40_9GAMM</name>
<evidence type="ECO:0000313" key="3">
    <source>
        <dbReference type="EMBL" id="OAI15976.1"/>
    </source>
</evidence>
<dbReference type="EMBL" id="LUUK01000189">
    <property type="protein sequence ID" value="OAI15976.1"/>
    <property type="molecule type" value="Genomic_DNA"/>
</dbReference>
<accession>A0A177ND40</accession>
<dbReference type="PIRSF" id="PIRSF000714">
    <property type="entry name" value="HIT"/>
    <property type="match status" value="1"/>
</dbReference>
<dbReference type="OrthoDB" id="9799145at2"/>
<dbReference type="InterPro" id="IPR026026">
    <property type="entry name" value="HIT_Hint"/>
</dbReference>
<evidence type="ECO:0000256" key="1">
    <source>
        <dbReference type="PROSITE-ProRule" id="PRU00464"/>
    </source>
</evidence>
<keyword evidence="4" id="KW-1185">Reference proteome</keyword>
<protein>
    <recommendedName>
        <fullName evidence="2">HIT domain-containing protein</fullName>
    </recommendedName>
</protein>
<sequence length="140" mass="16217">MSSFHLHPQLRQDCHEVGRFELGLLLMMNDSAYPWFILVPQRGGLTELYQLNDRDRSLWLAESCLLAETMTAMFRPDKLNVAAIGNLVPQLHIHHIARYRTDPAWPAPVWGKFPPQPYAGDQAERRIEQMRQALRAQLLD</sequence>
<dbReference type="Proteomes" id="UP000077628">
    <property type="component" value="Unassembled WGS sequence"/>
</dbReference>
<dbReference type="SUPFAM" id="SSF54197">
    <property type="entry name" value="HIT-like"/>
    <property type="match status" value="1"/>
</dbReference>
<comment type="caution">
    <text evidence="3">The sequence shown here is derived from an EMBL/GenBank/DDBJ whole genome shotgun (WGS) entry which is preliminary data.</text>
</comment>
<dbReference type="GO" id="GO:0003824">
    <property type="term" value="F:catalytic activity"/>
    <property type="evidence" value="ECO:0007669"/>
    <property type="project" value="InterPro"/>
</dbReference>
<dbReference type="Pfam" id="PF01230">
    <property type="entry name" value="HIT"/>
    <property type="match status" value="1"/>
</dbReference>
<feature type="domain" description="HIT" evidence="2">
    <location>
        <begin position="3"/>
        <end position="105"/>
    </location>
</feature>
<dbReference type="Gene3D" id="3.30.428.10">
    <property type="entry name" value="HIT-like"/>
    <property type="match status" value="1"/>
</dbReference>